<feature type="domain" description="SIS" evidence="2">
    <location>
        <begin position="37"/>
        <end position="189"/>
    </location>
</feature>
<dbReference type="PROSITE" id="PS51464">
    <property type="entry name" value="SIS"/>
    <property type="match status" value="1"/>
</dbReference>
<accession>A0A062VBP0</accession>
<keyword evidence="3" id="KW-0413">Isomerase</keyword>
<dbReference type="Gene3D" id="3.40.50.10490">
    <property type="entry name" value="Glucose-6-phosphate isomerase like protein, domain 1"/>
    <property type="match status" value="1"/>
</dbReference>
<dbReference type="PATRIC" id="fig|1392998.3.peg.1324"/>
<evidence type="ECO:0000256" key="1">
    <source>
        <dbReference type="ARBA" id="ARBA00009235"/>
    </source>
</evidence>
<dbReference type="Pfam" id="PF01380">
    <property type="entry name" value="SIS"/>
    <property type="match status" value="1"/>
</dbReference>
<dbReference type="GO" id="GO:0097367">
    <property type="term" value="F:carbohydrate derivative binding"/>
    <property type="evidence" value="ECO:0007669"/>
    <property type="project" value="InterPro"/>
</dbReference>
<dbReference type="EC" id="5.3.1.27" evidence="3"/>
<keyword evidence="4" id="KW-1185">Reference proteome</keyword>
<dbReference type="InterPro" id="IPR001347">
    <property type="entry name" value="SIS_dom"/>
</dbReference>
<dbReference type="InterPro" id="IPR046348">
    <property type="entry name" value="SIS_dom_sf"/>
</dbReference>
<dbReference type="OrthoDB" id="350569at2157"/>
<dbReference type="CDD" id="cd05005">
    <property type="entry name" value="SIS_PHI"/>
    <property type="match status" value="1"/>
</dbReference>
<dbReference type="PANTHER" id="PTHR43443:SF1">
    <property type="entry name" value="3-HEXULOSE-6-PHOSPHATE ISOMERASE"/>
    <property type="match status" value="1"/>
</dbReference>
<dbReference type="EMBL" id="JMIY01000002">
    <property type="protein sequence ID" value="KCZ72725.1"/>
    <property type="molecule type" value="Genomic_DNA"/>
</dbReference>
<dbReference type="PANTHER" id="PTHR43443">
    <property type="entry name" value="3-HEXULOSE-6-PHOSPHATE ISOMERASE"/>
    <property type="match status" value="1"/>
</dbReference>
<comment type="similarity">
    <text evidence="1">Belongs to the SIS family. PHI subfamily.</text>
</comment>
<dbReference type="NCBIfam" id="TIGR03127">
    <property type="entry name" value="RuMP_HxlB"/>
    <property type="match status" value="1"/>
</dbReference>
<protein>
    <submittedName>
        <fullName evidence="3">3-hexulose-6-phosphate isomerase</fullName>
        <ecNumber evidence="3">5.3.1.27</ecNumber>
    </submittedName>
</protein>
<proteinExistence type="inferred from homology"/>
<evidence type="ECO:0000313" key="4">
    <source>
        <dbReference type="Proteomes" id="UP000027153"/>
    </source>
</evidence>
<gene>
    <name evidence="3" type="ORF">ANME2D_01157</name>
</gene>
<evidence type="ECO:0000313" key="3">
    <source>
        <dbReference type="EMBL" id="KCZ72725.1"/>
    </source>
</evidence>
<organism evidence="3 4">
    <name type="scientific">Candidatus Methanoperedens nitratireducens</name>
    <dbReference type="NCBI Taxonomy" id="1392998"/>
    <lineage>
        <taxon>Archaea</taxon>
        <taxon>Methanobacteriati</taxon>
        <taxon>Methanobacteriota</taxon>
        <taxon>Stenosarchaea group</taxon>
        <taxon>Methanomicrobia</taxon>
        <taxon>Methanosarcinales</taxon>
        <taxon>ANME-2 cluster</taxon>
        <taxon>Candidatus Methanoperedentaceae</taxon>
        <taxon>Candidatus Methanoperedens</taxon>
    </lineage>
</organism>
<dbReference type="GO" id="GO:0043800">
    <property type="term" value="F:6-phospho-3-hexuloisomerase activity"/>
    <property type="evidence" value="ECO:0007669"/>
    <property type="project" value="UniProtKB-EC"/>
</dbReference>
<evidence type="ECO:0000259" key="2">
    <source>
        <dbReference type="PROSITE" id="PS51464"/>
    </source>
</evidence>
<reference evidence="3 4" key="1">
    <citation type="journal article" date="2013" name="Nature">
        <title>Anaerobic oxidation of methane coupled to nitrate reduction in a novel archaeal lineage.</title>
        <authorList>
            <person name="Haroon M.F."/>
            <person name="Hu S."/>
            <person name="Shi Y."/>
            <person name="Imelfort M."/>
            <person name="Keller J."/>
            <person name="Hugenholtz P."/>
            <person name="Yuan Z."/>
            <person name="Tyson G.W."/>
        </authorList>
    </citation>
    <scope>NUCLEOTIDE SEQUENCE [LARGE SCALE GENOMIC DNA]</scope>
    <source>
        <strain evidence="3 4">ANME-2d</strain>
    </source>
</reference>
<dbReference type="InterPro" id="IPR017552">
    <property type="entry name" value="PHI/rmpB"/>
</dbReference>
<dbReference type="RefSeq" id="WP_048089700.1">
    <property type="nucleotide sequence ID" value="NZ_JMIY01000002.1"/>
</dbReference>
<sequence length="202" mass="21954">MNIEKKECEATIASMNFIAAHIRKIASELDTRSVTSLVDSIMTSKRIFLMGAGRSGLAARAFAMRLMHMGFYVYVVGETTTPAVNAEDMVIAVSGSGETPSIASLGAIAKRIGSKLATVTSNRDSTLGRISDIVILIPGRTKEDIIYEDYHERRMTGYTQLAPLGTVFEISALVFLDAVISELMVRTGASEAELKSRHTLFE</sequence>
<dbReference type="GO" id="GO:1901135">
    <property type="term" value="P:carbohydrate derivative metabolic process"/>
    <property type="evidence" value="ECO:0007669"/>
    <property type="project" value="InterPro"/>
</dbReference>
<dbReference type="Proteomes" id="UP000027153">
    <property type="component" value="Unassembled WGS sequence"/>
</dbReference>
<dbReference type="AlphaFoldDB" id="A0A062VBP0"/>
<dbReference type="SUPFAM" id="SSF53697">
    <property type="entry name" value="SIS domain"/>
    <property type="match status" value="1"/>
</dbReference>
<name>A0A062VBP0_9EURY</name>
<comment type="caution">
    <text evidence="3">The sequence shown here is derived from an EMBL/GenBank/DDBJ whole genome shotgun (WGS) entry which is preliminary data.</text>
</comment>